<evidence type="ECO:0000313" key="7">
    <source>
        <dbReference type="EMBL" id="BBL86175.1"/>
    </source>
</evidence>
<dbReference type="EMBL" id="LC490351">
    <property type="protein sequence ID" value="BBL86175.1"/>
    <property type="molecule type" value="Genomic_DNA"/>
</dbReference>
<dbReference type="CDD" id="cd00446">
    <property type="entry name" value="GrpE"/>
    <property type="match status" value="1"/>
</dbReference>
<dbReference type="EMBL" id="KY124271">
    <property type="protein sequence ID" value="AQX44961.1"/>
    <property type="molecule type" value="Genomic_DNA"/>
</dbReference>
<proteinExistence type="inferred from homology"/>
<dbReference type="Gene3D" id="2.30.22.10">
    <property type="entry name" value="Head domain of nucleotide exchange factor GrpE"/>
    <property type="match status" value="1"/>
</dbReference>
<reference evidence="7 8" key="2">
    <citation type="submission" date="2019-06" db="EMBL/GenBank/DDBJ databases">
        <title>A hidden player of endosymbiotic evolution: DNA virus triggered massive gene transfer.</title>
        <authorList>
            <person name="Matsuo M."/>
            <person name="Katahata A."/>
            <person name="Tachikawa M."/>
            <person name="Minakuchi Y."/>
            <person name="Noguchi H."/>
            <person name="Toyoda A."/>
            <person name="Fujiyama A."/>
            <person name="Suzuki Y."/>
            <person name="Satoh S."/>
            <person name="Nakayama T."/>
            <person name="Kamikawa R."/>
            <person name="Nomura M."/>
            <person name="Inagaki Y."/>
            <person name="Ishida K."/>
            <person name="Obokata J."/>
        </authorList>
    </citation>
    <scope>NUCLEOTIDE SEQUENCE [LARGE SCALE GENOMIC DNA]</scope>
    <source>
        <strain evidence="7 8">MYN1</strain>
    </source>
</reference>
<geneLocation type="plastid" evidence="5"/>
<dbReference type="PANTHER" id="PTHR21237">
    <property type="entry name" value="GRPE PROTEIN"/>
    <property type="match status" value="1"/>
</dbReference>
<name>A0A1L5YC01_9EUKA</name>
<dbReference type="GO" id="GO:0042803">
    <property type="term" value="F:protein homodimerization activity"/>
    <property type="evidence" value="ECO:0007669"/>
    <property type="project" value="InterPro"/>
</dbReference>
<dbReference type="GO" id="GO:0000774">
    <property type="term" value="F:adenyl-nucleotide exchange factor activity"/>
    <property type="evidence" value="ECO:0007669"/>
    <property type="project" value="InterPro"/>
</dbReference>
<dbReference type="PRINTS" id="PR00773">
    <property type="entry name" value="GRPEPROTEIN"/>
</dbReference>
<comment type="subcellular location">
    <subcellularLocation>
        <location evidence="3">Mitochondrion matrix</location>
    </subcellularLocation>
</comment>
<evidence type="ECO:0000256" key="4">
    <source>
        <dbReference type="RuleBase" id="RU004478"/>
    </source>
</evidence>
<dbReference type="EMBL" id="KX897545">
    <property type="protein sequence ID" value="APP88194.1"/>
    <property type="molecule type" value="Genomic_DNA"/>
</dbReference>
<evidence type="ECO:0000313" key="5">
    <source>
        <dbReference type="EMBL" id="APP88194.1"/>
    </source>
</evidence>
<dbReference type="GO" id="GO:0005759">
    <property type="term" value="C:mitochondrial matrix"/>
    <property type="evidence" value="ECO:0007669"/>
    <property type="project" value="UniProtKB-SubCell"/>
</dbReference>
<comment type="similarity">
    <text evidence="1 4">Belongs to the GrpE family.</text>
</comment>
<dbReference type="Pfam" id="PF01025">
    <property type="entry name" value="GrpE"/>
    <property type="match status" value="1"/>
</dbReference>
<dbReference type="HAMAP" id="MF_01151">
    <property type="entry name" value="GrpE"/>
    <property type="match status" value="1"/>
</dbReference>
<evidence type="ECO:0000256" key="1">
    <source>
        <dbReference type="ARBA" id="ARBA00009054"/>
    </source>
</evidence>
<comment type="function">
    <text evidence="3">Essential component of the PAM complex, a complex required for the translocation of transit peptide-containing proteins from the inner membrane into the mitochondrial matrix in an ATP-dependent manner.</text>
</comment>
<dbReference type="GO" id="GO:0051087">
    <property type="term" value="F:protein-folding chaperone binding"/>
    <property type="evidence" value="ECO:0007669"/>
    <property type="project" value="InterPro"/>
</dbReference>
<dbReference type="InterPro" id="IPR000740">
    <property type="entry name" value="GrpE"/>
</dbReference>
<accession>A0A1L5YC01</accession>
<dbReference type="GO" id="GO:0051082">
    <property type="term" value="F:unfolded protein binding"/>
    <property type="evidence" value="ECO:0007669"/>
    <property type="project" value="TreeGrafter"/>
</dbReference>
<gene>
    <name evidence="5" type="primary">grpE</name>
    <name evidence="7" type="synonym">MYN1_Chr_358</name>
    <name evidence="5" type="ORF">PCKR_408</name>
    <name evidence="6" type="ORF">PFK_408</name>
    <name evidence="7" type="ORF">PMYN1_Chma366</name>
</gene>
<keyword evidence="5" id="KW-0934">Plastid</keyword>
<sequence length="263" mass="29715">MNLNLYSERGAGLPRLCKEATSLQYVLIQHLVLASMNSDMQNSSQDSTNDFLEISNELTDIDGKSTQNESIGDENICEDKTENSQSKDSLSLEELQSAYNTLSLEKESLQGQYVRIAADFDNFRKRQIRDQEELRLQITCSTLEAILPVVDNFERARQQLDPQTEEGQELHRSYQGLYKQLVDIFKQMGVSPMRVEGELFDPNLHEAVLREPSDVYAEDIITDELQRGYQLNGKVLRHALVKVSMGPGSQVESTQVSSEGSTD</sequence>
<dbReference type="SUPFAM" id="SSF51064">
    <property type="entry name" value="Head domain of nucleotide exchange factor GrpE"/>
    <property type="match status" value="1"/>
</dbReference>
<keyword evidence="2 3" id="KW-0143">Chaperone</keyword>
<evidence type="ECO:0000313" key="8">
    <source>
        <dbReference type="Proteomes" id="UP000503178"/>
    </source>
</evidence>
<dbReference type="PROSITE" id="PS01071">
    <property type="entry name" value="GRPE"/>
    <property type="match status" value="1"/>
</dbReference>
<evidence type="ECO:0000256" key="3">
    <source>
        <dbReference type="RuleBase" id="RU000640"/>
    </source>
</evidence>
<dbReference type="InterPro" id="IPR009012">
    <property type="entry name" value="GrpE_head"/>
</dbReference>
<keyword evidence="8" id="KW-1185">Reference proteome</keyword>
<dbReference type="InterPro" id="IPR013805">
    <property type="entry name" value="GrpE_CC"/>
</dbReference>
<keyword evidence="5" id="KW-0346">Stress response</keyword>
<evidence type="ECO:0000256" key="2">
    <source>
        <dbReference type="ARBA" id="ARBA00023186"/>
    </source>
</evidence>
<dbReference type="Proteomes" id="UP000503178">
    <property type="component" value="Chromatophore Pltd"/>
</dbReference>
<evidence type="ECO:0000313" key="6">
    <source>
        <dbReference type="EMBL" id="AQX44961.1"/>
    </source>
</evidence>
<reference evidence="5" key="1">
    <citation type="journal article" date="2017" name="Protist">
        <title>Diversity of the Photosynthetic Paulinella Species, with the Description of Paulinella micropora sp. nov. and the Chromatophore Genome Sequence for strain KR01.</title>
        <authorList>
            <person name="Lhee D."/>
            <person name="Yang E.C."/>
            <person name="Kim J.I."/>
            <person name="Nakayama T."/>
            <person name="Zuccarello G."/>
            <person name="Andersen R.A."/>
            <person name="Yoon H.S."/>
        </authorList>
    </citation>
    <scope>NUCLEOTIDE SEQUENCE</scope>
    <source>
        <strain evidence="6">FK01</strain>
        <strain evidence="5">KR01</strain>
    </source>
</reference>
<dbReference type="PANTHER" id="PTHR21237:SF23">
    <property type="entry name" value="GRPE PROTEIN HOMOLOG, MITOCHONDRIAL"/>
    <property type="match status" value="1"/>
</dbReference>
<dbReference type="AlphaFoldDB" id="A0A1L5YC01"/>
<keyword evidence="3" id="KW-0496">Mitochondrion</keyword>
<dbReference type="Gene3D" id="3.90.20.20">
    <property type="match status" value="1"/>
</dbReference>
<dbReference type="SUPFAM" id="SSF58014">
    <property type="entry name" value="Coiled-coil domain of nucleotide exchange factor GrpE"/>
    <property type="match status" value="1"/>
</dbReference>
<dbReference type="NCBIfam" id="NF010741">
    <property type="entry name" value="PRK14143.1"/>
    <property type="match status" value="1"/>
</dbReference>
<organism evidence="5">
    <name type="scientific">Paulinella micropora</name>
    <dbReference type="NCBI Taxonomy" id="1928728"/>
    <lineage>
        <taxon>Eukaryota</taxon>
        <taxon>Sar</taxon>
        <taxon>Rhizaria</taxon>
        <taxon>Cercozoa</taxon>
        <taxon>Imbricatea</taxon>
        <taxon>Silicofilosea</taxon>
        <taxon>Euglyphida</taxon>
        <taxon>Paulinellidae</taxon>
        <taxon>Paulinella</taxon>
    </lineage>
</organism>
<protein>
    <recommendedName>
        <fullName evidence="3">GrpE protein homolog</fullName>
    </recommendedName>
</protein>
<dbReference type="GO" id="GO:0006457">
    <property type="term" value="P:protein folding"/>
    <property type="evidence" value="ECO:0007669"/>
    <property type="project" value="InterPro"/>
</dbReference>